<accession>A0A0F9HQ46</accession>
<gene>
    <name evidence="1" type="ORF">LCGC14_1971080</name>
</gene>
<evidence type="ECO:0000313" key="1">
    <source>
        <dbReference type="EMBL" id="KKL83800.1"/>
    </source>
</evidence>
<comment type="caution">
    <text evidence="1">The sequence shown here is derived from an EMBL/GenBank/DDBJ whole genome shotgun (WGS) entry which is preliminary data.</text>
</comment>
<sequence length="76" mass="9282">MKYHGDKPKLLEYDETEGIVDVFVYRDNRCPYPYTITNTRSDSDIWTHQRFYLKEFIPILDVFFKKNNLPYKIVEI</sequence>
<name>A0A0F9HQ46_9ZZZZ</name>
<dbReference type="AlphaFoldDB" id="A0A0F9HQ46"/>
<organism evidence="1">
    <name type="scientific">marine sediment metagenome</name>
    <dbReference type="NCBI Taxonomy" id="412755"/>
    <lineage>
        <taxon>unclassified sequences</taxon>
        <taxon>metagenomes</taxon>
        <taxon>ecological metagenomes</taxon>
    </lineage>
</organism>
<reference evidence="1" key="1">
    <citation type="journal article" date="2015" name="Nature">
        <title>Complex archaea that bridge the gap between prokaryotes and eukaryotes.</title>
        <authorList>
            <person name="Spang A."/>
            <person name="Saw J.H."/>
            <person name="Jorgensen S.L."/>
            <person name="Zaremba-Niedzwiedzka K."/>
            <person name="Martijn J."/>
            <person name="Lind A.E."/>
            <person name="van Eijk R."/>
            <person name="Schleper C."/>
            <person name="Guy L."/>
            <person name="Ettema T.J."/>
        </authorList>
    </citation>
    <scope>NUCLEOTIDE SEQUENCE</scope>
</reference>
<proteinExistence type="predicted"/>
<dbReference type="EMBL" id="LAZR01021878">
    <property type="protein sequence ID" value="KKL83800.1"/>
    <property type="molecule type" value="Genomic_DNA"/>
</dbReference>
<protein>
    <submittedName>
        <fullName evidence="1">Uncharacterized protein</fullName>
    </submittedName>
</protein>